<dbReference type="InterPro" id="IPR023170">
    <property type="entry name" value="HhH_base_excis_C"/>
</dbReference>
<dbReference type="InterPro" id="IPR003265">
    <property type="entry name" value="HhH-GPD_domain"/>
</dbReference>
<evidence type="ECO:0000259" key="2">
    <source>
        <dbReference type="SMART" id="SM00478"/>
    </source>
</evidence>
<evidence type="ECO:0000256" key="1">
    <source>
        <dbReference type="SAM" id="MobiDB-lite"/>
    </source>
</evidence>
<dbReference type="Gene3D" id="1.10.1670.10">
    <property type="entry name" value="Helix-hairpin-Helix base-excision DNA repair enzymes (C-terminal)"/>
    <property type="match status" value="1"/>
</dbReference>
<dbReference type="GO" id="GO:0000702">
    <property type="term" value="F:oxidized base lesion DNA N-glycosylase activity"/>
    <property type="evidence" value="ECO:0007669"/>
    <property type="project" value="UniProtKB-ARBA"/>
</dbReference>
<keyword evidence="4" id="KW-1185">Reference proteome</keyword>
<feature type="compositionally biased region" description="Polar residues" evidence="1">
    <location>
        <begin position="144"/>
        <end position="157"/>
    </location>
</feature>
<name>A0AA40AXK3_9PEZI</name>
<dbReference type="InterPro" id="IPR011257">
    <property type="entry name" value="DNA_glycosylase"/>
</dbReference>
<sequence length="768" mass="83638">MRTRGAARRAAQAAVASASSDAGTDCTAKPTAFGAQGSPGGLVPTARSDVDELPASSELLGPSNNISSSPTPGTKRKLEEASAEPSATKTTAKRTRQAKKTAQPVKGGWVLPHGMGSATQSPAVPPTATEVTSDDRETEIHSASDGNSQQESQTNGRAITPEAENAPTQPLAAPMFAQASKKAAPEKATAQKTAPKKAASKKATLKTTTRQTHISSRFPKADIQAKSVTAIDKSHQVEAVVKQEETIKDISSVAETATAAGDTEGAAKDSQIIQQEEIPTITRRVTRSRAAALTQNVAKDDHDIPDQPLVVTKKEEVTEVKTSTVVVTRKLLIFRGVTLNGNLISKSLEKILVDASQILDPDYRINVKRGKDNPYGLTPGYSPYPYRRVPTPEACEQVHRILTEMHGEVKQPDRIPAASLEIAGCGEVPCVLDALLRTLISGNTLMATADAAIKKLGEDFGIRTEGTGAGSINWEKVRVSSHQALVNSIKISGNGPKKAQHIKLILDKVYEENLERMKQAGIAEKKEDGTTHDLLSLDYMHAMTKDQAMDKFVSFPGIGIKTAACVSLFCLRMPCFAVDTHVHKFCRWLGWTPVKADPDNVFRHGDFMVPDHLKYGLHQLFIRHGQTCFKCRKMTKPGTKDWNEAPDCPLEHLLDRSKDEAKPPKPKKSRRVKKEKEENDEDFGEDRVAVKEEELENSDAEDENEEEQVKEDNPETEEDDDEGENEKNDEDGDDDVNGKGEDGSEDVVMDVDDEDEKDDEDSDVEMEG</sequence>
<feature type="compositionally biased region" description="Basic residues" evidence="1">
    <location>
        <begin position="194"/>
        <end position="204"/>
    </location>
</feature>
<dbReference type="PANTHER" id="PTHR47203">
    <property type="match status" value="1"/>
</dbReference>
<dbReference type="Gene3D" id="1.10.340.30">
    <property type="entry name" value="Hypothetical protein, domain 2"/>
    <property type="match status" value="1"/>
</dbReference>
<proteinExistence type="predicted"/>
<feature type="compositionally biased region" description="Acidic residues" evidence="1">
    <location>
        <begin position="693"/>
        <end position="735"/>
    </location>
</feature>
<feature type="region of interest" description="Disordered" evidence="1">
    <location>
        <begin position="1"/>
        <end position="212"/>
    </location>
</feature>
<organism evidence="3 4">
    <name type="scientific">Apiosordaria backusii</name>
    <dbReference type="NCBI Taxonomy" id="314023"/>
    <lineage>
        <taxon>Eukaryota</taxon>
        <taxon>Fungi</taxon>
        <taxon>Dikarya</taxon>
        <taxon>Ascomycota</taxon>
        <taxon>Pezizomycotina</taxon>
        <taxon>Sordariomycetes</taxon>
        <taxon>Sordariomycetidae</taxon>
        <taxon>Sordariales</taxon>
        <taxon>Lasiosphaeriaceae</taxon>
        <taxon>Apiosordaria</taxon>
    </lineage>
</organism>
<feature type="region of interest" description="Disordered" evidence="1">
    <location>
        <begin position="653"/>
        <end position="768"/>
    </location>
</feature>
<dbReference type="CDD" id="cd00056">
    <property type="entry name" value="ENDO3c"/>
    <property type="match status" value="1"/>
</dbReference>
<feature type="compositionally biased region" description="Low complexity" evidence="1">
    <location>
        <begin position="8"/>
        <end position="22"/>
    </location>
</feature>
<dbReference type="SUPFAM" id="SSF48150">
    <property type="entry name" value="DNA-glycosylase"/>
    <property type="match status" value="1"/>
</dbReference>
<protein>
    <recommendedName>
        <fullName evidence="2">HhH-GPD domain-containing protein</fullName>
    </recommendedName>
</protein>
<feature type="domain" description="HhH-GPD" evidence="2">
    <location>
        <begin position="440"/>
        <end position="627"/>
    </location>
</feature>
<feature type="compositionally biased region" description="Acidic residues" evidence="1">
    <location>
        <begin position="743"/>
        <end position="768"/>
    </location>
</feature>
<reference evidence="3" key="1">
    <citation type="submission" date="2023-06" db="EMBL/GenBank/DDBJ databases">
        <title>Genome-scale phylogeny and comparative genomics of the fungal order Sordariales.</title>
        <authorList>
            <consortium name="Lawrence Berkeley National Laboratory"/>
            <person name="Hensen N."/>
            <person name="Bonometti L."/>
            <person name="Westerberg I."/>
            <person name="Brannstrom I.O."/>
            <person name="Guillou S."/>
            <person name="Cros-Aarteil S."/>
            <person name="Calhoun S."/>
            <person name="Haridas S."/>
            <person name="Kuo A."/>
            <person name="Mondo S."/>
            <person name="Pangilinan J."/>
            <person name="Riley R."/>
            <person name="Labutti K."/>
            <person name="Andreopoulos B."/>
            <person name="Lipzen A."/>
            <person name="Chen C."/>
            <person name="Yanf M."/>
            <person name="Daum C."/>
            <person name="Ng V."/>
            <person name="Clum A."/>
            <person name="Steindorff A."/>
            <person name="Ohm R."/>
            <person name="Martin F."/>
            <person name="Silar P."/>
            <person name="Natvig D."/>
            <person name="Lalanne C."/>
            <person name="Gautier V."/>
            <person name="Ament-Velasquez S.L."/>
            <person name="Kruys A."/>
            <person name="Hutchinson M.I."/>
            <person name="Powell A.J."/>
            <person name="Barry K."/>
            <person name="Miller A.N."/>
            <person name="Grigoriev I.V."/>
            <person name="Debuchy R."/>
            <person name="Gladieux P."/>
            <person name="Thoren M.H."/>
            <person name="Johannesson H."/>
        </authorList>
    </citation>
    <scope>NUCLEOTIDE SEQUENCE</scope>
    <source>
        <strain evidence="3">CBS 540.89</strain>
    </source>
</reference>
<dbReference type="AlphaFoldDB" id="A0AA40AXK3"/>
<comment type="caution">
    <text evidence="3">The sequence shown here is derived from an EMBL/GenBank/DDBJ whole genome shotgun (WGS) entry which is preliminary data.</text>
</comment>
<feature type="compositionally biased region" description="Basic and acidic residues" evidence="1">
    <location>
        <begin position="133"/>
        <end position="142"/>
    </location>
</feature>
<dbReference type="SMART" id="SM00478">
    <property type="entry name" value="ENDO3c"/>
    <property type="match status" value="1"/>
</dbReference>
<dbReference type="GO" id="GO:0006285">
    <property type="term" value="P:base-excision repair, AP site formation"/>
    <property type="evidence" value="ECO:0007669"/>
    <property type="project" value="UniProtKB-ARBA"/>
</dbReference>
<evidence type="ECO:0000313" key="4">
    <source>
        <dbReference type="Proteomes" id="UP001172159"/>
    </source>
</evidence>
<accession>A0AA40AXK3</accession>
<evidence type="ECO:0000313" key="3">
    <source>
        <dbReference type="EMBL" id="KAK0723895.1"/>
    </source>
</evidence>
<gene>
    <name evidence="3" type="ORF">B0T21DRAFT_414248</name>
</gene>
<dbReference type="Proteomes" id="UP001172159">
    <property type="component" value="Unassembled WGS sequence"/>
</dbReference>
<feature type="compositionally biased region" description="Basic residues" evidence="1">
    <location>
        <begin position="664"/>
        <end position="673"/>
    </location>
</feature>
<feature type="compositionally biased region" description="Basic and acidic residues" evidence="1">
    <location>
        <begin position="653"/>
        <end position="663"/>
    </location>
</feature>
<dbReference type="PANTHER" id="PTHR47203:SF1">
    <property type="entry name" value="HYPOTHETICAL BASE EXCISION DNA REPAIR PROTEIN (EUROFUNG)"/>
    <property type="match status" value="1"/>
</dbReference>
<dbReference type="EMBL" id="JAUKTV010000011">
    <property type="protein sequence ID" value="KAK0723895.1"/>
    <property type="molecule type" value="Genomic_DNA"/>
</dbReference>
<feature type="compositionally biased region" description="Polar residues" evidence="1">
    <location>
        <begin position="62"/>
        <end position="72"/>
    </location>
</feature>